<evidence type="ECO:0000256" key="8">
    <source>
        <dbReference type="ARBA" id="ARBA00042138"/>
    </source>
</evidence>
<protein>
    <recommendedName>
        <fullName evidence="7">Excinuclease cho</fullName>
    </recommendedName>
    <alternativeName>
        <fullName evidence="9">Endonuclease cho</fullName>
    </alternativeName>
    <alternativeName>
        <fullName evidence="8">UvrC homolog protein</fullName>
    </alternativeName>
</protein>
<dbReference type="SMART" id="SM00465">
    <property type="entry name" value="GIYc"/>
    <property type="match status" value="1"/>
</dbReference>
<dbReference type="AlphaFoldDB" id="A0A7G9TAT8"/>
<proteinExistence type="predicted"/>
<dbReference type="PANTHER" id="PTHR30562:SF10">
    <property type="entry name" value="EXCINUCLEASE CHO"/>
    <property type="match status" value="1"/>
</dbReference>
<dbReference type="GO" id="GO:0009380">
    <property type="term" value="C:excinuclease repair complex"/>
    <property type="evidence" value="ECO:0007669"/>
    <property type="project" value="TreeGrafter"/>
</dbReference>
<keyword evidence="5" id="KW-0234">DNA repair</keyword>
<accession>A0A7G9TAT8</accession>
<gene>
    <name evidence="11" type="ORF">IAE60_14985</name>
</gene>
<keyword evidence="2" id="KW-0228">DNA excision</keyword>
<dbReference type="GO" id="GO:0009432">
    <property type="term" value="P:SOS response"/>
    <property type="evidence" value="ECO:0007669"/>
    <property type="project" value="UniProtKB-KW"/>
</dbReference>
<dbReference type="PANTHER" id="PTHR30562">
    <property type="entry name" value="UVRC/OXIDOREDUCTASE"/>
    <property type="match status" value="1"/>
</dbReference>
<dbReference type="CDD" id="cd10434">
    <property type="entry name" value="GIY-YIG_UvrC_Cho"/>
    <property type="match status" value="1"/>
</dbReference>
<dbReference type="InterPro" id="IPR047296">
    <property type="entry name" value="GIY-YIG_UvrC_Cho"/>
</dbReference>
<keyword evidence="3" id="KW-0378">Hydrolase</keyword>
<keyword evidence="4" id="KW-0267">Excision nuclease</keyword>
<evidence type="ECO:0000256" key="1">
    <source>
        <dbReference type="ARBA" id="ARBA00022763"/>
    </source>
</evidence>
<reference evidence="11 12" key="1">
    <citation type="submission" date="2020-08" db="EMBL/GenBank/DDBJ databases">
        <title>Streptomycin Non-resistant strain, P. mexicana.</title>
        <authorList>
            <person name="Ganesh-Kumar S."/>
            <person name="Zhe T."/>
            <person name="Yu Z."/>
            <person name="Min Y."/>
        </authorList>
    </citation>
    <scope>NUCLEOTIDE SEQUENCE [LARGE SCALE GENOMIC DNA]</scope>
    <source>
        <strain evidence="11 12">GTZY2</strain>
    </source>
</reference>
<dbReference type="GO" id="GO:0006289">
    <property type="term" value="P:nucleotide-excision repair"/>
    <property type="evidence" value="ECO:0007669"/>
    <property type="project" value="InterPro"/>
</dbReference>
<dbReference type="GO" id="GO:0004519">
    <property type="term" value="F:endonuclease activity"/>
    <property type="evidence" value="ECO:0007669"/>
    <property type="project" value="UniProtKB-KW"/>
</dbReference>
<evidence type="ECO:0000256" key="5">
    <source>
        <dbReference type="ARBA" id="ARBA00023204"/>
    </source>
</evidence>
<sequence>MLFRRQEREKFPYEYPIHLRELAAELPKAPGVYQFHGEEQSVPLYIGKSVDLRTRVLSHLREPGEARMLSQTRRITHVRTAGDLGAQLLEAHQIKTLQPLYNKKLRRTHRICSIALDLGGVRYAFSNEPNFRLRTNLYGLFGSKMAAMDKLRALADEHELCCARIGLERTPGGRPCFRHSIGRCRGACAGKEAGRDHDERLLTALRGIEVAKWPYQGRVAIEERDGKLRQLHVIDHWNYLGSAESLREARRIKGDSGQFDRDDYYIVARPILSGELRVREL</sequence>
<name>A0A7G9TAT8_PSEMX</name>
<organism evidence="11 12">
    <name type="scientific">Pseudoxanthomonas mexicana</name>
    <dbReference type="NCBI Taxonomy" id="128785"/>
    <lineage>
        <taxon>Bacteria</taxon>
        <taxon>Pseudomonadati</taxon>
        <taxon>Pseudomonadota</taxon>
        <taxon>Gammaproteobacteria</taxon>
        <taxon>Lysobacterales</taxon>
        <taxon>Lysobacteraceae</taxon>
        <taxon>Pseudoxanthomonas</taxon>
    </lineage>
</organism>
<dbReference type="Proteomes" id="UP000515838">
    <property type="component" value="Chromosome"/>
</dbReference>
<keyword evidence="1" id="KW-0227">DNA damage</keyword>
<feature type="domain" description="GIY-YIG" evidence="10">
    <location>
        <begin position="28"/>
        <end position="103"/>
    </location>
</feature>
<evidence type="ECO:0000256" key="6">
    <source>
        <dbReference type="ARBA" id="ARBA00023236"/>
    </source>
</evidence>
<dbReference type="EMBL" id="CP060731">
    <property type="protein sequence ID" value="QNN77213.1"/>
    <property type="molecule type" value="Genomic_DNA"/>
</dbReference>
<dbReference type="SUPFAM" id="SSF82771">
    <property type="entry name" value="GIY-YIG endonuclease"/>
    <property type="match status" value="1"/>
</dbReference>
<evidence type="ECO:0000259" key="10">
    <source>
        <dbReference type="PROSITE" id="PS50164"/>
    </source>
</evidence>
<dbReference type="InterPro" id="IPR050066">
    <property type="entry name" value="UvrABC_protein_C"/>
</dbReference>
<keyword evidence="11" id="KW-0255">Endonuclease</keyword>
<dbReference type="GO" id="GO:0016787">
    <property type="term" value="F:hydrolase activity"/>
    <property type="evidence" value="ECO:0007669"/>
    <property type="project" value="UniProtKB-KW"/>
</dbReference>
<evidence type="ECO:0000256" key="4">
    <source>
        <dbReference type="ARBA" id="ARBA00022881"/>
    </source>
</evidence>
<evidence type="ECO:0000313" key="12">
    <source>
        <dbReference type="Proteomes" id="UP000515838"/>
    </source>
</evidence>
<evidence type="ECO:0000313" key="11">
    <source>
        <dbReference type="EMBL" id="QNN77213.1"/>
    </source>
</evidence>
<evidence type="ECO:0000256" key="3">
    <source>
        <dbReference type="ARBA" id="ARBA00022801"/>
    </source>
</evidence>
<dbReference type="Gene3D" id="3.40.1440.10">
    <property type="entry name" value="GIY-YIG endonuclease"/>
    <property type="match status" value="1"/>
</dbReference>
<dbReference type="InterPro" id="IPR000305">
    <property type="entry name" value="GIY-YIG_endonuc"/>
</dbReference>
<evidence type="ECO:0000256" key="7">
    <source>
        <dbReference type="ARBA" id="ARBA00040756"/>
    </source>
</evidence>
<evidence type="ECO:0000256" key="2">
    <source>
        <dbReference type="ARBA" id="ARBA00022769"/>
    </source>
</evidence>
<evidence type="ECO:0000256" key="9">
    <source>
        <dbReference type="ARBA" id="ARBA00042732"/>
    </source>
</evidence>
<keyword evidence="11" id="KW-0540">Nuclease</keyword>
<dbReference type="InterPro" id="IPR035901">
    <property type="entry name" value="GIY-YIG_endonuc_sf"/>
</dbReference>
<dbReference type="PROSITE" id="PS50164">
    <property type="entry name" value="GIY_YIG"/>
    <property type="match status" value="1"/>
</dbReference>
<keyword evidence="6" id="KW-0742">SOS response</keyword>